<gene>
    <name evidence="1" type="ORF">SDC9_141976</name>
</gene>
<dbReference type="EMBL" id="VSSQ01041410">
    <property type="protein sequence ID" value="MPM94828.1"/>
    <property type="molecule type" value="Genomic_DNA"/>
</dbReference>
<accession>A0A645E0D0</accession>
<organism evidence="1">
    <name type="scientific">bioreactor metagenome</name>
    <dbReference type="NCBI Taxonomy" id="1076179"/>
    <lineage>
        <taxon>unclassified sequences</taxon>
        <taxon>metagenomes</taxon>
        <taxon>ecological metagenomes</taxon>
    </lineage>
</organism>
<proteinExistence type="predicted"/>
<comment type="caution">
    <text evidence="1">The sequence shown here is derived from an EMBL/GenBank/DDBJ whole genome shotgun (WGS) entry which is preliminary data.</text>
</comment>
<dbReference type="AlphaFoldDB" id="A0A645E0D0"/>
<evidence type="ECO:0000313" key="1">
    <source>
        <dbReference type="EMBL" id="MPM94828.1"/>
    </source>
</evidence>
<sequence length="66" mass="7074">MLEAVLGAVAGDGFGHRTEIRVIAGCQYDNNSAAADDIRTHKADVAKVGQAVLRFVSDIAELFNWV</sequence>
<protein>
    <submittedName>
        <fullName evidence="1">Uncharacterized protein</fullName>
    </submittedName>
</protein>
<name>A0A645E0D0_9ZZZZ</name>
<reference evidence="1" key="1">
    <citation type="submission" date="2019-08" db="EMBL/GenBank/DDBJ databases">
        <authorList>
            <person name="Kucharzyk K."/>
            <person name="Murdoch R.W."/>
            <person name="Higgins S."/>
            <person name="Loffler F."/>
        </authorList>
    </citation>
    <scope>NUCLEOTIDE SEQUENCE</scope>
</reference>